<evidence type="ECO:0000313" key="8">
    <source>
        <dbReference type="EMBL" id="AWM15023.1"/>
    </source>
</evidence>
<dbReference type="GO" id="GO:0005886">
    <property type="term" value="C:plasma membrane"/>
    <property type="evidence" value="ECO:0007669"/>
    <property type="project" value="UniProtKB-SubCell"/>
</dbReference>
<evidence type="ECO:0000256" key="1">
    <source>
        <dbReference type="ARBA" id="ARBA00004651"/>
    </source>
</evidence>
<gene>
    <name evidence="8" type="ORF">DI487_14945</name>
</gene>
<feature type="domain" description="DUF3817" evidence="7">
    <location>
        <begin position="3"/>
        <end position="90"/>
    </location>
</feature>
<dbReference type="RefSeq" id="WP_109570361.1">
    <property type="nucleotide sequence ID" value="NZ_CP029463.1"/>
</dbReference>
<evidence type="ECO:0000256" key="3">
    <source>
        <dbReference type="ARBA" id="ARBA00022692"/>
    </source>
</evidence>
<evidence type="ECO:0000259" key="7">
    <source>
        <dbReference type="Pfam" id="PF12823"/>
    </source>
</evidence>
<organism evidence="8 9">
    <name type="scientific">Flavobacterium sediminis</name>
    <dbReference type="NCBI Taxonomy" id="2201181"/>
    <lineage>
        <taxon>Bacteria</taxon>
        <taxon>Pseudomonadati</taxon>
        <taxon>Bacteroidota</taxon>
        <taxon>Flavobacteriia</taxon>
        <taxon>Flavobacteriales</taxon>
        <taxon>Flavobacteriaceae</taxon>
        <taxon>Flavobacterium</taxon>
    </lineage>
</organism>
<protein>
    <recommendedName>
        <fullName evidence="7">DUF3817 domain-containing protein</fullName>
    </recommendedName>
</protein>
<keyword evidence="3 6" id="KW-0812">Transmembrane</keyword>
<dbReference type="NCBIfam" id="TIGR03954">
    <property type="entry name" value="integ_memb_HG"/>
    <property type="match status" value="1"/>
</dbReference>
<evidence type="ECO:0000256" key="6">
    <source>
        <dbReference type="SAM" id="Phobius"/>
    </source>
</evidence>
<reference evidence="8 9" key="1">
    <citation type="submission" date="2018-05" db="EMBL/GenBank/DDBJ databases">
        <title>Flavobacterium sp. MEBiC07310.</title>
        <authorList>
            <person name="Baek K."/>
        </authorList>
    </citation>
    <scope>NUCLEOTIDE SEQUENCE [LARGE SCALE GENOMIC DNA]</scope>
    <source>
        <strain evidence="8 9">MEBiC07310</strain>
    </source>
</reference>
<keyword evidence="2" id="KW-1003">Cell membrane</keyword>
<evidence type="ECO:0000256" key="2">
    <source>
        <dbReference type="ARBA" id="ARBA00022475"/>
    </source>
</evidence>
<keyword evidence="9" id="KW-1185">Reference proteome</keyword>
<feature type="transmembrane region" description="Helical" evidence="6">
    <location>
        <begin position="70"/>
        <end position="86"/>
    </location>
</feature>
<dbReference type="PANTHER" id="PTHR40077">
    <property type="entry name" value="MEMBRANE PROTEIN-RELATED"/>
    <property type="match status" value="1"/>
</dbReference>
<feature type="transmembrane region" description="Helical" evidence="6">
    <location>
        <begin position="7"/>
        <end position="25"/>
    </location>
</feature>
<accession>A0A2U8QXY3</accession>
<evidence type="ECO:0000256" key="5">
    <source>
        <dbReference type="ARBA" id="ARBA00023136"/>
    </source>
</evidence>
<dbReference type="InterPro" id="IPR023845">
    <property type="entry name" value="DUF3817_TM"/>
</dbReference>
<proteinExistence type="predicted"/>
<dbReference type="PANTHER" id="PTHR40077:SF1">
    <property type="entry name" value="MEMBRANE PROTEIN"/>
    <property type="match status" value="1"/>
</dbReference>
<evidence type="ECO:0000313" key="9">
    <source>
        <dbReference type="Proteomes" id="UP000245429"/>
    </source>
</evidence>
<dbReference type="AlphaFoldDB" id="A0A2U8QXY3"/>
<keyword evidence="4 6" id="KW-1133">Transmembrane helix</keyword>
<sequence>MIKLFKIVAFLEGISLLVLFSNMLVVKQMNLDLYKSLLFPVGMAHGLLFLAYIALATMFKIEQNWDFKKYFIICIASVLPFGTFYIEKRYLAEL</sequence>
<dbReference type="KEGG" id="fse:DI487_14945"/>
<keyword evidence="5 6" id="KW-0472">Membrane</keyword>
<dbReference type="OrthoDB" id="1121311at2"/>
<feature type="transmembrane region" description="Helical" evidence="6">
    <location>
        <begin position="37"/>
        <end position="58"/>
    </location>
</feature>
<dbReference type="EMBL" id="CP029463">
    <property type="protein sequence ID" value="AWM15023.1"/>
    <property type="molecule type" value="Genomic_DNA"/>
</dbReference>
<dbReference type="Proteomes" id="UP000245429">
    <property type="component" value="Chromosome"/>
</dbReference>
<dbReference type="Pfam" id="PF12823">
    <property type="entry name" value="DUF3817"/>
    <property type="match status" value="1"/>
</dbReference>
<evidence type="ECO:0000256" key="4">
    <source>
        <dbReference type="ARBA" id="ARBA00022989"/>
    </source>
</evidence>
<name>A0A2U8QXY3_9FLAO</name>
<comment type="subcellular location">
    <subcellularLocation>
        <location evidence="1">Cell membrane</location>
        <topology evidence="1">Multi-pass membrane protein</topology>
    </subcellularLocation>
</comment>